<evidence type="ECO:0000256" key="2">
    <source>
        <dbReference type="SAM" id="SignalP"/>
    </source>
</evidence>
<keyword evidence="2" id="KW-0732">Signal</keyword>
<dbReference type="RefSeq" id="WP_380043215.1">
    <property type="nucleotide sequence ID" value="NZ_JBHLTC010000001.1"/>
</dbReference>
<evidence type="ECO:0000313" key="3">
    <source>
        <dbReference type="EMBL" id="MFC0622537.1"/>
    </source>
</evidence>
<feature type="chain" id="PRO_5045928191" evidence="2">
    <location>
        <begin position="27"/>
        <end position="158"/>
    </location>
</feature>
<dbReference type="Proteomes" id="UP001589890">
    <property type="component" value="Unassembled WGS sequence"/>
</dbReference>
<name>A0ABV6QG27_9ACTN</name>
<reference evidence="3 4" key="1">
    <citation type="submission" date="2024-09" db="EMBL/GenBank/DDBJ databases">
        <authorList>
            <person name="Sun Q."/>
            <person name="Mori K."/>
        </authorList>
    </citation>
    <scope>NUCLEOTIDE SEQUENCE [LARGE SCALE GENOMIC DNA]</scope>
    <source>
        <strain evidence="3 4">CGMCC 1.15906</strain>
    </source>
</reference>
<accession>A0ABV6QG27</accession>
<organism evidence="3 4">
    <name type="scientific">Kribbella deserti</name>
    <dbReference type="NCBI Taxonomy" id="1926257"/>
    <lineage>
        <taxon>Bacteria</taxon>
        <taxon>Bacillati</taxon>
        <taxon>Actinomycetota</taxon>
        <taxon>Actinomycetes</taxon>
        <taxon>Propionibacteriales</taxon>
        <taxon>Kribbellaceae</taxon>
        <taxon>Kribbella</taxon>
    </lineage>
</organism>
<protein>
    <submittedName>
        <fullName evidence="3">Uncharacterized protein</fullName>
    </submittedName>
</protein>
<keyword evidence="4" id="KW-1185">Reference proteome</keyword>
<proteinExistence type="predicted"/>
<feature type="compositionally biased region" description="Polar residues" evidence="1">
    <location>
        <begin position="145"/>
        <end position="158"/>
    </location>
</feature>
<feature type="region of interest" description="Disordered" evidence="1">
    <location>
        <begin position="139"/>
        <end position="158"/>
    </location>
</feature>
<evidence type="ECO:0000313" key="4">
    <source>
        <dbReference type="Proteomes" id="UP001589890"/>
    </source>
</evidence>
<sequence>MKTTQLVTLWIAAALMVAGGATTAVAVAGGENGTTVLTSADITKRLATSASPAAPPRKAAVGTWTLIESPMATIKLRCDKSVVTDYRAIVKSGWSRSVADDKVQWATHPDGHGLQVYIGFRGPGQRAIWIGRCQNSAGQQGPIYSHTSPMKPNPTSTR</sequence>
<evidence type="ECO:0000256" key="1">
    <source>
        <dbReference type="SAM" id="MobiDB-lite"/>
    </source>
</evidence>
<dbReference type="EMBL" id="JBHLTC010000001">
    <property type="protein sequence ID" value="MFC0622537.1"/>
    <property type="molecule type" value="Genomic_DNA"/>
</dbReference>
<feature type="signal peptide" evidence="2">
    <location>
        <begin position="1"/>
        <end position="26"/>
    </location>
</feature>
<gene>
    <name evidence="3" type="ORF">ACFFGN_00575</name>
</gene>
<comment type="caution">
    <text evidence="3">The sequence shown here is derived from an EMBL/GenBank/DDBJ whole genome shotgun (WGS) entry which is preliminary data.</text>
</comment>